<dbReference type="AlphaFoldDB" id="A0A6J1X0D7"/>
<dbReference type="PROSITE" id="PS50146">
    <property type="entry name" value="DAGK"/>
    <property type="match status" value="1"/>
</dbReference>
<name>A0A6J1X0D7_GALME</name>
<keyword evidence="5" id="KW-0067">ATP-binding</keyword>
<dbReference type="PANTHER" id="PTHR12358">
    <property type="entry name" value="SPHINGOSINE KINASE"/>
    <property type="match status" value="1"/>
</dbReference>
<dbReference type="InterPro" id="IPR001206">
    <property type="entry name" value="Diacylglycerol_kinase_cat_dom"/>
</dbReference>
<dbReference type="GO" id="GO:0042981">
    <property type="term" value="P:regulation of apoptotic process"/>
    <property type="evidence" value="ECO:0007669"/>
    <property type="project" value="UniProtKB-ARBA"/>
</dbReference>
<evidence type="ECO:0000256" key="3">
    <source>
        <dbReference type="ARBA" id="ARBA00022741"/>
    </source>
</evidence>
<dbReference type="Pfam" id="PF19279">
    <property type="entry name" value="YegS_C"/>
    <property type="match status" value="1"/>
</dbReference>
<dbReference type="Pfam" id="PF00781">
    <property type="entry name" value="DAGK_cat"/>
    <property type="match status" value="1"/>
</dbReference>
<keyword evidence="9" id="KW-1185">Reference proteome</keyword>
<dbReference type="InterPro" id="IPR016064">
    <property type="entry name" value="NAD/diacylglycerol_kinase_sf"/>
</dbReference>
<protein>
    <recommendedName>
        <fullName evidence="7">sphingosine kinase</fullName>
        <ecNumber evidence="7">2.7.1.91</ecNumber>
    </recommendedName>
</protein>
<dbReference type="OrthoDB" id="3853857at2759"/>
<dbReference type="GO" id="GO:0008481">
    <property type="term" value="F:sphingosine kinase activity"/>
    <property type="evidence" value="ECO:0007669"/>
    <property type="project" value="UniProtKB-EC"/>
</dbReference>
<sequence>MADSQQSKDVMNVVEGEYSDSKEHVYLQETFYILSKKNSVFRVRLTSKGLSLAKETDGNCKEQTILLRDIVGSKCMRSKRRRPGAGSCVCSSLVGPHQLKVVDENSGDLDENDISAYLYVYAYILKRSRRTLKRERTTITLRFRSYDKYDDNNREAQKWRATLKCLIAGQPITYSPPVNDKKLLILLNPKSGPGKAREQFQTKVAPILQEAEVPYDLHVTKYAQYAREFVRTRNVYAWRGVVAVGGDGVLFEVLNGMFERLDWQQAFEEVPLAIMPCGSGNGLARSICHLYNEPYIPQNLTGLTMALARGKSTHMDVVRVETKTKIMFSFLSVGWGLLSDIDIESERLRAMGGQRFAVWAVARILGLRKYKGVVSYLKIKDISNLPKPKQPLTLSHSVSQDGALDSPDAEAFIDCDEHSEVFSNARSGRHQRVDSWYSVNSRRSAFFSTRGSEYHSVTSENSEMRSPVHVCMHGPASHLPSLMSQLPSNWVHEQGEFIMVHVSYQSYIGEDFLFAPRSQLCDGVMWMLIIKAGVSRSQLLSFLVNAGQASHVEMNSEYIKMVPVSAFRIVPEGPDGILTVDGELVEYGPIQAEIFPNIVKLLVPDNK</sequence>
<dbReference type="InParanoid" id="A0A6J1X0D7"/>
<dbReference type="InterPro" id="IPR017438">
    <property type="entry name" value="ATP-NAD_kinase_N"/>
</dbReference>
<dbReference type="InterPro" id="IPR045540">
    <property type="entry name" value="YegS/DAGK_C"/>
</dbReference>
<dbReference type="Gene3D" id="3.40.50.10330">
    <property type="entry name" value="Probable inorganic polyphosphate/atp-NAD kinase, domain 1"/>
    <property type="match status" value="1"/>
</dbReference>
<dbReference type="FunFam" id="3.40.50.10330:FF:000005">
    <property type="entry name" value="Sphingosine kinase 2"/>
    <property type="match status" value="1"/>
</dbReference>
<dbReference type="GO" id="GO:0005524">
    <property type="term" value="F:ATP binding"/>
    <property type="evidence" value="ECO:0007669"/>
    <property type="project" value="UniProtKB-KW"/>
</dbReference>
<dbReference type="GO" id="GO:0016020">
    <property type="term" value="C:membrane"/>
    <property type="evidence" value="ECO:0007669"/>
    <property type="project" value="TreeGrafter"/>
</dbReference>
<dbReference type="FunCoup" id="A0A6J1X0D7">
    <property type="interactions" value="691"/>
</dbReference>
<dbReference type="GO" id="GO:0046512">
    <property type="term" value="P:sphingosine biosynthetic process"/>
    <property type="evidence" value="ECO:0007669"/>
    <property type="project" value="TreeGrafter"/>
</dbReference>
<dbReference type="GO" id="GO:0005737">
    <property type="term" value="C:cytoplasm"/>
    <property type="evidence" value="ECO:0007669"/>
    <property type="project" value="TreeGrafter"/>
</dbReference>
<dbReference type="GO" id="GO:0012505">
    <property type="term" value="C:endomembrane system"/>
    <property type="evidence" value="ECO:0007669"/>
    <property type="project" value="UniProtKB-SubCell"/>
</dbReference>
<evidence type="ECO:0000256" key="7">
    <source>
        <dbReference type="ARBA" id="ARBA00044037"/>
    </source>
</evidence>
<reference evidence="10" key="1">
    <citation type="submission" date="2025-08" db="UniProtKB">
        <authorList>
            <consortium name="RefSeq"/>
        </authorList>
    </citation>
    <scope>IDENTIFICATION</scope>
    <source>
        <tissue evidence="10">Whole larvae</tissue>
    </source>
</reference>
<gene>
    <name evidence="10" type="primary">LOC113521179</name>
</gene>
<keyword evidence="4" id="KW-0418">Kinase</keyword>
<keyword evidence="6" id="KW-0472">Membrane</keyword>
<evidence type="ECO:0000313" key="9">
    <source>
        <dbReference type="Proteomes" id="UP001652740"/>
    </source>
</evidence>
<dbReference type="SMART" id="SM00046">
    <property type="entry name" value="DAGKc"/>
    <property type="match status" value="1"/>
</dbReference>
<accession>A0A6J1X0D7</accession>
<proteinExistence type="predicted"/>
<dbReference type="PANTHER" id="PTHR12358:SF112">
    <property type="entry name" value="LD11247P-RELATED"/>
    <property type="match status" value="1"/>
</dbReference>
<evidence type="ECO:0000256" key="5">
    <source>
        <dbReference type="ARBA" id="ARBA00022840"/>
    </source>
</evidence>
<organism evidence="9 10">
    <name type="scientific">Galleria mellonella</name>
    <name type="common">Greater wax moth</name>
    <dbReference type="NCBI Taxonomy" id="7137"/>
    <lineage>
        <taxon>Eukaryota</taxon>
        <taxon>Metazoa</taxon>
        <taxon>Ecdysozoa</taxon>
        <taxon>Arthropoda</taxon>
        <taxon>Hexapoda</taxon>
        <taxon>Insecta</taxon>
        <taxon>Pterygota</taxon>
        <taxon>Neoptera</taxon>
        <taxon>Endopterygota</taxon>
        <taxon>Lepidoptera</taxon>
        <taxon>Glossata</taxon>
        <taxon>Ditrysia</taxon>
        <taxon>Pyraloidea</taxon>
        <taxon>Pyralidae</taxon>
        <taxon>Galleriinae</taxon>
        <taxon>Galleria</taxon>
    </lineage>
</organism>
<evidence type="ECO:0000256" key="6">
    <source>
        <dbReference type="ARBA" id="ARBA00023136"/>
    </source>
</evidence>
<dbReference type="InterPro" id="IPR050187">
    <property type="entry name" value="Lipid_Phosphate_FormReg"/>
</dbReference>
<comment type="subcellular location">
    <subcellularLocation>
        <location evidence="1">Endomembrane system</location>
    </subcellularLocation>
</comment>
<dbReference type="RefSeq" id="XP_026762431.1">
    <property type="nucleotide sequence ID" value="XM_026906630.3"/>
</dbReference>
<keyword evidence="3" id="KW-0547">Nucleotide-binding</keyword>
<dbReference type="KEGG" id="gmw:113521179"/>
<evidence type="ECO:0000256" key="4">
    <source>
        <dbReference type="ARBA" id="ARBA00022777"/>
    </source>
</evidence>
<dbReference type="Proteomes" id="UP001652740">
    <property type="component" value="Unplaced"/>
</dbReference>
<dbReference type="SUPFAM" id="SSF111331">
    <property type="entry name" value="NAD kinase/diacylglycerol kinase-like"/>
    <property type="match status" value="1"/>
</dbReference>
<dbReference type="GeneID" id="113521179"/>
<evidence type="ECO:0000259" key="8">
    <source>
        <dbReference type="PROSITE" id="PS50146"/>
    </source>
</evidence>
<evidence type="ECO:0000313" key="10">
    <source>
        <dbReference type="RefSeq" id="XP_026762431.1"/>
    </source>
</evidence>
<keyword evidence="2" id="KW-0808">Transferase</keyword>
<dbReference type="Gene3D" id="2.60.200.40">
    <property type="match status" value="1"/>
</dbReference>
<dbReference type="EC" id="2.7.1.91" evidence="7"/>
<evidence type="ECO:0000256" key="1">
    <source>
        <dbReference type="ARBA" id="ARBA00004308"/>
    </source>
</evidence>
<feature type="domain" description="DAGKc" evidence="8">
    <location>
        <begin position="178"/>
        <end position="324"/>
    </location>
</feature>
<evidence type="ECO:0000256" key="2">
    <source>
        <dbReference type="ARBA" id="ARBA00022679"/>
    </source>
</evidence>